<dbReference type="Proteomes" id="UP000238479">
    <property type="component" value="Chromosome 4"/>
</dbReference>
<feature type="chain" id="PRO_5015159298" evidence="1">
    <location>
        <begin position="20"/>
        <end position="46"/>
    </location>
</feature>
<evidence type="ECO:0000313" key="3">
    <source>
        <dbReference type="Proteomes" id="UP000238479"/>
    </source>
</evidence>
<dbReference type="Gramene" id="PRQ37923">
    <property type="protein sequence ID" value="PRQ37923"/>
    <property type="gene ID" value="RchiOBHm_Chr4g0408051"/>
</dbReference>
<sequence>MLPGLVVLNMLMRAITVDAQAVQRHWATILECVKVFYQCPVLNCAS</sequence>
<reference evidence="2 3" key="1">
    <citation type="journal article" date="2018" name="Nat. Genet.">
        <title>The Rosa genome provides new insights in the design of modern roses.</title>
        <authorList>
            <person name="Bendahmane M."/>
        </authorList>
    </citation>
    <scope>NUCLEOTIDE SEQUENCE [LARGE SCALE GENOMIC DNA]</scope>
    <source>
        <strain evidence="3">cv. Old Blush</strain>
    </source>
</reference>
<comment type="caution">
    <text evidence="2">The sequence shown here is derived from an EMBL/GenBank/DDBJ whole genome shotgun (WGS) entry which is preliminary data.</text>
</comment>
<protein>
    <submittedName>
        <fullName evidence="2">Uncharacterized protein</fullName>
    </submittedName>
</protein>
<dbReference type="EMBL" id="PDCK01000042">
    <property type="protein sequence ID" value="PRQ37923.1"/>
    <property type="molecule type" value="Genomic_DNA"/>
</dbReference>
<proteinExistence type="predicted"/>
<keyword evidence="1" id="KW-0732">Signal</keyword>
<evidence type="ECO:0000256" key="1">
    <source>
        <dbReference type="SAM" id="SignalP"/>
    </source>
</evidence>
<name>A0A2P6QUS1_ROSCH</name>
<dbReference type="AlphaFoldDB" id="A0A2P6QUS1"/>
<keyword evidence="3" id="KW-1185">Reference proteome</keyword>
<accession>A0A2P6QUS1</accession>
<dbReference type="STRING" id="74649.A0A2P6QUS1"/>
<gene>
    <name evidence="2" type="ORF">RchiOBHm_Chr4g0408051</name>
</gene>
<organism evidence="2 3">
    <name type="scientific">Rosa chinensis</name>
    <name type="common">China rose</name>
    <dbReference type="NCBI Taxonomy" id="74649"/>
    <lineage>
        <taxon>Eukaryota</taxon>
        <taxon>Viridiplantae</taxon>
        <taxon>Streptophyta</taxon>
        <taxon>Embryophyta</taxon>
        <taxon>Tracheophyta</taxon>
        <taxon>Spermatophyta</taxon>
        <taxon>Magnoliopsida</taxon>
        <taxon>eudicotyledons</taxon>
        <taxon>Gunneridae</taxon>
        <taxon>Pentapetalae</taxon>
        <taxon>rosids</taxon>
        <taxon>fabids</taxon>
        <taxon>Rosales</taxon>
        <taxon>Rosaceae</taxon>
        <taxon>Rosoideae</taxon>
        <taxon>Rosoideae incertae sedis</taxon>
        <taxon>Rosa</taxon>
    </lineage>
</organism>
<feature type="signal peptide" evidence="1">
    <location>
        <begin position="1"/>
        <end position="19"/>
    </location>
</feature>
<evidence type="ECO:0000313" key="2">
    <source>
        <dbReference type="EMBL" id="PRQ37923.1"/>
    </source>
</evidence>